<evidence type="ECO:0000256" key="1">
    <source>
        <dbReference type="ARBA" id="ARBA00006429"/>
    </source>
</evidence>
<dbReference type="SUPFAM" id="SSF54060">
    <property type="entry name" value="His-Me finger endonucleases"/>
    <property type="match status" value="1"/>
</dbReference>
<evidence type="ECO:0000313" key="7">
    <source>
        <dbReference type="EMBL" id="MCF7561356.1"/>
    </source>
</evidence>
<comment type="similarity">
    <text evidence="1">Belongs to the EndA/NucM nuclease family.</text>
</comment>
<keyword evidence="3 5" id="KW-0732">Signal</keyword>
<dbReference type="PANTHER" id="PTHR33607:SF2">
    <property type="entry name" value="ENDONUCLEASE-1"/>
    <property type="match status" value="1"/>
</dbReference>
<gene>
    <name evidence="7" type="ORF">L3X39_11975</name>
</gene>
<dbReference type="EMBL" id="JAKKDV010000005">
    <property type="protein sequence ID" value="MCF7561356.1"/>
    <property type="molecule type" value="Genomic_DNA"/>
</dbReference>
<proteinExistence type="inferred from homology"/>
<evidence type="ECO:0000313" key="8">
    <source>
        <dbReference type="Proteomes" id="UP001200022"/>
    </source>
</evidence>
<keyword evidence="7" id="KW-0255">Endonuclease</keyword>
<comment type="caution">
    <text evidence="7">The sequence shown here is derived from an EMBL/GenBank/DDBJ whole genome shotgun (WGS) entry which is preliminary data.</text>
</comment>
<keyword evidence="2" id="KW-0540">Nuclease</keyword>
<reference evidence="7 8" key="1">
    <citation type="submission" date="2022-01" db="EMBL/GenBank/DDBJ databases">
        <title>Draft genome sequence of Sabulilitoribacter multivorans KCTC 32326.</title>
        <authorList>
            <person name="Oh J.-S."/>
        </authorList>
    </citation>
    <scope>NUCLEOTIDE SEQUENCE [LARGE SCALE GENOMIC DNA]</scope>
    <source>
        <strain evidence="7 8">M-M16</strain>
    </source>
</reference>
<keyword evidence="4" id="KW-0378">Hydrolase</keyword>
<name>A0ABS9IL90_9FLAO</name>
<sequence length="328" mass="37076">MKHFYSLFLLLITSVAFAQLTPPSELQAYYSGVDFSETGNNLYNNLATEIIASHSTFLTYSDRHDYLYNADEDLSNTSNVILIYSGDSRNENEYLSGSNSYSPQTFNTEHVYPRSLLDNSNTEADLHLLRSCDISINSNRGNDPFTAGSGTYGSTGSAWYPGDDWRGDVARIIMYVNLRYNEPFTDVGNLNLFLEWNAIDPVSPFEDQRNEVISGVQGVRNPFIDNPYIATVIWGGTPAENRWSTLSTDDFSKLELKIYPNPVKNNIVYFSIKSDLDIIIYNVLGKEVITETVSINKNYINIENLKKGIYIVKLISEHGQVTKKLIKQ</sequence>
<dbReference type="NCBIfam" id="TIGR04183">
    <property type="entry name" value="Por_Secre_tail"/>
    <property type="match status" value="1"/>
</dbReference>
<dbReference type="Pfam" id="PF04231">
    <property type="entry name" value="Endonuclease_1"/>
    <property type="match status" value="1"/>
</dbReference>
<feature type="signal peptide" evidence="5">
    <location>
        <begin position="1"/>
        <end position="18"/>
    </location>
</feature>
<feature type="chain" id="PRO_5047174468" evidence="5">
    <location>
        <begin position="19"/>
        <end position="328"/>
    </location>
</feature>
<dbReference type="InterPro" id="IPR007346">
    <property type="entry name" value="Endonuclease-I"/>
</dbReference>
<evidence type="ECO:0000256" key="4">
    <source>
        <dbReference type="ARBA" id="ARBA00022801"/>
    </source>
</evidence>
<protein>
    <submittedName>
        <fullName evidence="7">Endonuclease</fullName>
    </submittedName>
</protein>
<dbReference type="InterPro" id="IPR044925">
    <property type="entry name" value="His-Me_finger_sf"/>
</dbReference>
<evidence type="ECO:0000256" key="2">
    <source>
        <dbReference type="ARBA" id="ARBA00022722"/>
    </source>
</evidence>
<feature type="domain" description="Secretion system C-terminal sorting" evidence="6">
    <location>
        <begin position="258"/>
        <end position="326"/>
    </location>
</feature>
<evidence type="ECO:0000256" key="3">
    <source>
        <dbReference type="ARBA" id="ARBA00022729"/>
    </source>
</evidence>
<dbReference type="RefSeq" id="WP_237232035.1">
    <property type="nucleotide sequence ID" value="NZ_JAKKDV010000005.1"/>
</dbReference>
<accession>A0ABS9IL90</accession>
<dbReference type="InterPro" id="IPR026444">
    <property type="entry name" value="Secre_tail"/>
</dbReference>
<evidence type="ECO:0000256" key="5">
    <source>
        <dbReference type="SAM" id="SignalP"/>
    </source>
</evidence>
<dbReference type="Proteomes" id="UP001200022">
    <property type="component" value="Unassembled WGS sequence"/>
</dbReference>
<evidence type="ECO:0000259" key="6">
    <source>
        <dbReference type="Pfam" id="PF18962"/>
    </source>
</evidence>
<organism evidence="7 8">
    <name type="scientific">Flaviramulus multivorans</name>
    <dbReference type="NCBI Taxonomy" id="1304750"/>
    <lineage>
        <taxon>Bacteria</taxon>
        <taxon>Pseudomonadati</taxon>
        <taxon>Bacteroidota</taxon>
        <taxon>Flavobacteriia</taxon>
        <taxon>Flavobacteriales</taxon>
        <taxon>Flavobacteriaceae</taxon>
        <taxon>Flaviramulus</taxon>
    </lineage>
</organism>
<keyword evidence="8" id="KW-1185">Reference proteome</keyword>
<dbReference type="PANTHER" id="PTHR33607">
    <property type="entry name" value="ENDONUCLEASE-1"/>
    <property type="match status" value="1"/>
</dbReference>
<dbReference type="GO" id="GO:0004519">
    <property type="term" value="F:endonuclease activity"/>
    <property type="evidence" value="ECO:0007669"/>
    <property type="project" value="UniProtKB-KW"/>
</dbReference>
<dbReference type="Pfam" id="PF18962">
    <property type="entry name" value="Por_Secre_tail"/>
    <property type="match status" value="1"/>
</dbReference>